<dbReference type="CDD" id="cd13686">
    <property type="entry name" value="GluR_Plant"/>
    <property type="match status" value="1"/>
</dbReference>
<dbReference type="Gene3D" id="1.10.287.70">
    <property type="match status" value="1"/>
</dbReference>
<organism evidence="20 21">
    <name type="scientific">Aristolochia fimbriata</name>
    <name type="common">White veined hardy Dutchman's pipe vine</name>
    <dbReference type="NCBI Taxonomy" id="158543"/>
    <lineage>
        <taxon>Eukaryota</taxon>
        <taxon>Viridiplantae</taxon>
        <taxon>Streptophyta</taxon>
        <taxon>Embryophyta</taxon>
        <taxon>Tracheophyta</taxon>
        <taxon>Spermatophyta</taxon>
        <taxon>Magnoliopsida</taxon>
        <taxon>Magnoliidae</taxon>
        <taxon>Piperales</taxon>
        <taxon>Aristolochiaceae</taxon>
        <taxon>Aristolochia</taxon>
    </lineage>
</organism>
<dbReference type="PIRSF" id="PIRSF037090">
    <property type="entry name" value="Iontro_Glu-like_rcpt_pln"/>
    <property type="match status" value="1"/>
</dbReference>
<comment type="function">
    <text evidence="15">Glutamate-gated receptor that probably acts as non-selective cation channel.</text>
</comment>
<keyword evidence="9 15" id="KW-0472">Membrane</keyword>
<dbReference type="SMART" id="SM00079">
    <property type="entry name" value="PBPe"/>
    <property type="match status" value="1"/>
</dbReference>
<evidence type="ECO:0000256" key="1">
    <source>
        <dbReference type="ARBA" id="ARBA00004141"/>
    </source>
</evidence>
<evidence type="ECO:0000256" key="9">
    <source>
        <dbReference type="ARBA" id="ARBA00023136"/>
    </source>
</evidence>
<dbReference type="InterPro" id="IPR015683">
    <property type="entry name" value="Ionotropic_Glu_rcpt"/>
</dbReference>
<dbReference type="CDD" id="cd19990">
    <property type="entry name" value="PBP1_GABAb_receptor_plant"/>
    <property type="match status" value="1"/>
</dbReference>
<dbReference type="FunFam" id="3.40.190.10:FF:000054">
    <property type="entry name" value="Glutamate receptor"/>
    <property type="match status" value="1"/>
</dbReference>
<dbReference type="FunFam" id="1.10.287.70:FF:000037">
    <property type="entry name" value="Glutamate receptor"/>
    <property type="match status" value="1"/>
</dbReference>
<comment type="caution">
    <text evidence="20">The sequence shown here is derived from an EMBL/GenBank/DDBJ whole genome shotgun (WGS) entry which is preliminary data.</text>
</comment>
<name>A0AAV7F493_ARIFI</name>
<dbReference type="InterPro" id="IPR028082">
    <property type="entry name" value="Peripla_BP_I"/>
</dbReference>
<keyword evidence="6 18" id="KW-0732">Signal</keyword>
<evidence type="ECO:0000256" key="16">
    <source>
        <dbReference type="PIRSR" id="PIRSR037090-50"/>
    </source>
</evidence>
<keyword evidence="13 15" id="KW-0407">Ion channel</keyword>
<evidence type="ECO:0000256" key="3">
    <source>
        <dbReference type="ARBA" id="ARBA00011095"/>
    </source>
</evidence>
<evidence type="ECO:0000256" key="15">
    <source>
        <dbReference type="PIRNR" id="PIRNR037090"/>
    </source>
</evidence>
<dbReference type="PANTHER" id="PTHR34836:SF1">
    <property type="entry name" value="OS09G0428600 PROTEIN"/>
    <property type="match status" value="1"/>
</dbReference>
<dbReference type="SUPFAM" id="SSF53822">
    <property type="entry name" value="Periplasmic binding protein-like I"/>
    <property type="match status" value="1"/>
</dbReference>
<evidence type="ECO:0000256" key="14">
    <source>
        <dbReference type="ARBA" id="ARBA00049638"/>
    </source>
</evidence>
<dbReference type="EMBL" id="JAINDJ010000002">
    <property type="protein sequence ID" value="KAG9455990.1"/>
    <property type="molecule type" value="Genomic_DNA"/>
</dbReference>
<sequence>MDAESKIRRYWSFFFYSMLFWSSMITRDAAAEIVDVGVGVILDFDSPVGIVGNSTMSIALEDFYASVGRGYRTRLKLHYRDSRSSVTEAASAALELIKTAGVKAIIGPQTSEEADFLAHMGSKAHVPVISFSALGSLPSQSQTPFFIRMAQSDSSQARPVAALLQAFAWKEVVLVHDDSYSGNDLIPYLTDAIQEVGTTIKRRIIIPPVPDEAIIRQKINELSADHQVRIFIVHLPVSICEIFFKEANEARLMEEGHAWIVTSRIADLVKSLDLSVVNSMEGVLGVKTYVPEFLNLNNFQFRWKRRFRKERPEKEVAELDVYAVWAYDATWALAFAAEKAFVPGLTHAHDRHDSAAKFMDMEVSPVGRRLLQALLSTRFNGLNGAQVSLPDGRLNSPNTFEIINLVSGSAGGRRVGYWTPNYGLSRSVRSVKSYSAKVEDLAGIIWPGGLTSRPRPQITRPNIALNIGYPIKVGYKEFVMRDERNVTEGYSVEIFGAVMDAMASKVQANFQPFNNGHVGRSGYYDDLIYQVYLKNYDAVVGDMTIIGNRSNYVDFSQPYTDSGISMIVPVVDSDVTKKLWWFLVPLSKGLWLATIGISVLKGVLIWIFEHSKNREFQGTKAEQIGKVLYFSFTVFMFANREKLNTNYARFISGLWTFVVFVLVTSYGANLTSILTVEKLRPKVTDLQTLIKNKEKIGYQNGSFVLEFLKEQGAAESNLVPCGSAEDYAKALSLGSANGGVSAIVDEIPYIKVFLKSYCRNFTMAGKTYRTGGFGFVFPKGSPMVSDVSRAILQLVGSDKMTQIENKWFGNMTCPNPLQTTDFSYGLSLSNFSSIYLTTLSVSAITVIAYSISLKYEERKRARVVAEEEDPYEPKDQGIVEATTDDGQVEVVDEINARHNENVVPI</sequence>
<reference evidence="20 21" key="1">
    <citation type="submission" date="2021-07" db="EMBL/GenBank/DDBJ databases">
        <title>The Aristolochia fimbriata genome: insights into angiosperm evolution, floral development and chemical biosynthesis.</title>
        <authorList>
            <person name="Jiao Y."/>
        </authorList>
    </citation>
    <scope>NUCLEOTIDE SEQUENCE [LARGE SCALE GENOMIC DNA]</scope>
    <source>
        <strain evidence="20">IBCAS-2021</strain>
        <tissue evidence="20">Leaf</tissue>
    </source>
</reference>
<feature type="signal peptide" evidence="18">
    <location>
        <begin position="1"/>
        <end position="31"/>
    </location>
</feature>
<evidence type="ECO:0000256" key="7">
    <source>
        <dbReference type="ARBA" id="ARBA00022989"/>
    </source>
</evidence>
<comment type="subcellular location">
    <subcellularLocation>
        <location evidence="1">Membrane</location>
        <topology evidence="1">Multi-pass membrane protein</topology>
    </subcellularLocation>
</comment>
<comment type="function">
    <text evidence="14">Glutamate-gated receptor that probably acts as a non-selective cation channel. May be involved in light-signal transduction and calcium homeostasis via the regulation of calcium influx into cells.</text>
</comment>
<keyword evidence="11" id="KW-0325">Glycoprotein</keyword>
<feature type="chain" id="PRO_5043316690" description="Glutamate receptor" evidence="18">
    <location>
        <begin position="32"/>
        <end position="905"/>
    </location>
</feature>
<dbReference type="InterPro" id="IPR044440">
    <property type="entry name" value="GABAb_receptor_plant_PBP1"/>
</dbReference>
<dbReference type="Pfam" id="PF00060">
    <property type="entry name" value="Lig_chan"/>
    <property type="match status" value="1"/>
</dbReference>
<dbReference type="InterPro" id="IPR001320">
    <property type="entry name" value="Iontro_rcpt_C"/>
</dbReference>
<keyword evidence="4 15" id="KW-0813">Transport</keyword>
<evidence type="ECO:0000256" key="17">
    <source>
        <dbReference type="SAM" id="Phobius"/>
    </source>
</evidence>
<dbReference type="GO" id="GO:0016020">
    <property type="term" value="C:membrane"/>
    <property type="evidence" value="ECO:0007669"/>
    <property type="project" value="UniProtKB-SubCell"/>
</dbReference>
<gene>
    <name evidence="20" type="ORF">H6P81_000498</name>
</gene>
<dbReference type="InterPro" id="IPR019594">
    <property type="entry name" value="Glu/Gly-bd"/>
</dbReference>
<dbReference type="Gene3D" id="3.40.50.2300">
    <property type="match status" value="2"/>
</dbReference>
<feature type="domain" description="Ionotropic glutamate receptor C-terminal" evidence="19">
    <location>
        <begin position="466"/>
        <end position="810"/>
    </location>
</feature>
<protein>
    <recommendedName>
        <fullName evidence="15">Glutamate receptor</fullName>
    </recommendedName>
</protein>
<keyword evidence="12 15" id="KW-1071">Ligand-gated ion channel</keyword>
<evidence type="ECO:0000256" key="5">
    <source>
        <dbReference type="ARBA" id="ARBA00022692"/>
    </source>
</evidence>
<keyword evidence="5 17" id="KW-0812">Transmembrane</keyword>
<comment type="similarity">
    <text evidence="2 15">Belongs to the glutamate-gated ion channel (TC 1.A.10.1) family.</text>
</comment>
<keyword evidence="21" id="KW-1185">Reference proteome</keyword>
<evidence type="ECO:0000256" key="10">
    <source>
        <dbReference type="ARBA" id="ARBA00023170"/>
    </source>
</evidence>
<keyword evidence="16" id="KW-1015">Disulfide bond</keyword>
<dbReference type="Proteomes" id="UP000825729">
    <property type="component" value="Unassembled WGS sequence"/>
</dbReference>
<evidence type="ECO:0000256" key="4">
    <source>
        <dbReference type="ARBA" id="ARBA00022448"/>
    </source>
</evidence>
<keyword evidence="10 15" id="KW-0675">Receptor</keyword>
<dbReference type="PANTHER" id="PTHR34836">
    <property type="entry name" value="OS06G0188250 PROTEIN"/>
    <property type="match status" value="1"/>
</dbReference>
<feature type="transmembrane region" description="Helical" evidence="17">
    <location>
        <begin position="833"/>
        <end position="852"/>
    </location>
</feature>
<evidence type="ECO:0000313" key="21">
    <source>
        <dbReference type="Proteomes" id="UP000825729"/>
    </source>
</evidence>
<comment type="subunit">
    <text evidence="3">May form heteromers.</text>
</comment>
<evidence type="ECO:0000256" key="2">
    <source>
        <dbReference type="ARBA" id="ARBA00008685"/>
    </source>
</evidence>
<keyword evidence="7 17" id="KW-1133">Transmembrane helix</keyword>
<evidence type="ECO:0000313" key="20">
    <source>
        <dbReference type="EMBL" id="KAG9455990.1"/>
    </source>
</evidence>
<dbReference type="AlphaFoldDB" id="A0AAV7F493"/>
<evidence type="ECO:0000259" key="19">
    <source>
        <dbReference type="SMART" id="SM00079"/>
    </source>
</evidence>
<dbReference type="Pfam" id="PF10613">
    <property type="entry name" value="Lig_chan-Glu_bd"/>
    <property type="match status" value="1"/>
</dbReference>
<keyword evidence="8 15" id="KW-0406">Ion transport</keyword>
<dbReference type="Pfam" id="PF01094">
    <property type="entry name" value="ANF_receptor"/>
    <property type="match status" value="1"/>
</dbReference>
<dbReference type="InterPro" id="IPR001828">
    <property type="entry name" value="ANF_lig-bd_rcpt"/>
</dbReference>
<dbReference type="FunFam" id="3.40.190.10:FF:000217">
    <property type="entry name" value="Glutamate receptor"/>
    <property type="match status" value="1"/>
</dbReference>
<feature type="transmembrane region" description="Helical" evidence="17">
    <location>
        <begin position="647"/>
        <end position="668"/>
    </location>
</feature>
<evidence type="ECO:0000256" key="11">
    <source>
        <dbReference type="ARBA" id="ARBA00023180"/>
    </source>
</evidence>
<dbReference type="InterPro" id="IPR017103">
    <property type="entry name" value="Iontropic_Glu_rcpt_pln"/>
</dbReference>
<evidence type="ECO:0000256" key="6">
    <source>
        <dbReference type="ARBA" id="ARBA00022729"/>
    </source>
</evidence>
<evidence type="ECO:0000256" key="18">
    <source>
        <dbReference type="SAM" id="SignalP"/>
    </source>
</evidence>
<proteinExistence type="inferred from homology"/>
<feature type="transmembrane region" description="Helical" evidence="17">
    <location>
        <begin position="579"/>
        <end position="608"/>
    </location>
</feature>
<dbReference type="FunFam" id="3.40.50.2300:FF:000188">
    <property type="entry name" value="Glutamate receptor"/>
    <property type="match status" value="1"/>
</dbReference>
<dbReference type="GO" id="GO:0015276">
    <property type="term" value="F:ligand-gated monoatomic ion channel activity"/>
    <property type="evidence" value="ECO:0007669"/>
    <property type="project" value="InterPro"/>
</dbReference>
<dbReference type="Gene3D" id="3.40.190.10">
    <property type="entry name" value="Periplasmic binding protein-like II"/>
    <property type="match status" value="2"/>
</dbReference>
<feature type="disulfide bond" evidence="16">
    <location>
        <begin position="758"/>
        <end position="813"/>
    </location>
</feature>
<evidence type="ECO:0000256" key="13">
    <source>
        <dbReference type="ARBA" id="ARBA00023303"/>
    </source>
</evidence>
<evidence type="ECO:0000256" key="8">
    <source>
        <dbReference type="ARBA" id="ARBA00023065"/>
    </source>
</evidence>
<accession>A0AAV7F493</accession>
<dbReference type="SUPFAM" id="SSF53850">
    <property type="entry name" value="Periplasmic binding protein-like II"/>
    <property type="match status" value="1"/>
</dbReference>
<evidence type="ECO:0000256" key="12">
    <source>
        <dbReference type="ARBA" id="ARBA00023286"/>
    </source>
</evidence>